<evidence type="ECO:0000256" key="2">
    <source>
        <dbReference type="ARBA" id="ARBA00022737"/>
    </source>
</evidence>
<keyword evidence="1 3" id="KW-0853">WD repeat</keyword>
<dbReference type="InterPro" id="IPR027417">
    <property type="entry name" value="P-loop_NTPase"/>
</dbReference>
<dbReference type="PROSITE" id="PS50294">
    <property type="entry name" value="WD_REPEATS_REGION"/>
    <property type="match status" value="12"/>
</dbReference>
<dbReference type="eggNOG" id="COG2319">
    <property type="taxonomic scope" value="Bacteria"/>
</dbReference>
<evidence type="ECO:0000259" key="4">
    <source>
        <dbReference type="Pfam" id="PF00931"/>
    </source>
</evidence>
<reference evidence="5 6" key="1">
    <citation type="journal article" date="2008" name="Proc. Natl. Acad. Sci. U.S.A.">
        <title>Niche adaptation and genome expansion in the chlorophyll d-producing cyanobacterium Acaryochloris marina.</title>
        <authorList>
            <person name="Swingley W.D."/>
            <person name="Chen M."/>
            <person name="Cheung P.C."/>
            <person name="Conrad A.L."/>
            <person name="Dejesa L.C."/>
            <person name="Hao J."/>
            <person name="Honchak B.M."/>
            <person name="Karbach L.E."/>
            <person name="Kurdoglu A."/>
            <person name="Lahiri S."/>
            <person name="Mastrian S.D."/>
            <person name="Miyashita H."/>
            <person name="Page L."/>
            <person name="Ramakrishna P."/>
            <person name="Satoh S."/>
            <person name="Sattley W.M."/>
            <person name="Shimada Y."/>
            <person name="Taylor H.L."/>
            <person name="Tomo T."/>
            <person name="Tsuchiya T."/>
            <person name="Wang Z.T."/>
            <person name="Raymond J."/>
            <person name="Mimuro M."/>
            <person name="Blankenship R.E."/>
            <person name="Touchman J.W."/>
        </authorList>
    </citation>
    <scope>NUCLEOTIDE SEQUENCE [LARGE SCALE GENOMIC DNA]</scope>
    <source>
        <strain evidence="6">MBIC 11017</strain>
    </source>
</reference>
<feature type="repeat" description="WD" evidence="3">
    <location>
        <begin position="578"/>
        <end position="619"/>
    </location>
</feature>
<evidence type="ECO:0000313" key="6">
    <source>
        <dbReference type="Proteomes" id="UP000000268"/>
    </source>
</evidence>
<dbReference type="Proteomes" id="UP000000268">
    <property type="component" value="Chromosome"/>
</dbReference>
<feature type="repeat" description="WD" evidence="3">
    <location>
        <begin position="704"/>
        <end position="745"/>
    </location>
</feature>
<proteinExistence type="predicted"/>
<evidence type="ECO:0000256" key="3">
    <source>
        <dbReference type="PROSITE-ProRule" id="PRU00221"/>
    </source>
</evidence>
<dbReference type="PANTHER" id="PTHR22847">
    <property type="entry name" value="WD40 REPEAT PROTEIN"/>
    <property type="match status" value="1"/>
</dbReference>
<dbReference type="InterPro" id="IPR011047">
    <property type="entry name" value="Quinoprotein_ADH-like_sf"/>
</dbReference>
<feature type="repeat" description="WD" evidence="3">
    <location>
        <begin position="917"/>
        <end position="959"/>
    </location>
</feature>
<organism evidence="5 6">
    <name type="scientific">Acaryochloris marina (strain MBIC 11017)</name>
    <dbReference type="NCBI Taxonomy" id="329726"/>
    <lineage>
        <taxon>Bacteria</taxon>
        <taxon>Bacillati</taxon>
        <taxon>Cyanobacteriota</taxon>
        <taxon>Cyanophyceae</taxon>
        <taxon>Acaryochloridales</taxon>
        <taxon>Acaryochloridaceae</taxon>
        <taxon>Acaryochloris</taxon>
    </lineage>
</organism>
<dbReference type="SUPFAM" id="SSF50998">
    <property type="entry name" value="Quinoprotein alcohol dehydrogenase-like"/>
    <property type="match status" value="1"/>
</dbReference>
<protein>
    <submittedName>
        <fullName evidence="5">WD-repeat protein</fullName>
    </submittedName>
</protein>
<dbReference type="RefSeq" id="WP_012166339.1">
    <property type="nucleotide sequence ID" value="NC_009925.1"/>
</dbReference>
<dbReference type="STRING" id="329726.AM1_6220"/>
<feature type="repeat" description="WD" evidence="3">
    <location>
        <begin position="662"/>
        <end position="703"/>
    </location>
</feature>
<dbReference type="SUPFAM" id="SSF52540">
    <property type="entry name" value="P-loop containing nucleoside triphosphate hydrolases"/>
    <property type="match status" value="1"/>
</dbReference>
<dbReference type="eggNOG" id="COG3903">
    <property type="taxonomic scope" value="Bacteria"/>
</dbReference>
<feature type="repeat" description="WD" evidence="3">
    <location>
        <begin position="1135"/>
        <end position="1176"/>
    </location>
</feature>
<feature type="domain" description="NB-ARC" evidence="4">
    <location>
        <begin position="130"/>
        <end position="226"/>
    </location>
</feature>
<gene>
    <name evidence="5" type="ordered locus">AM1_6220</name>
</gene>
<dbReference type="OrthoDB" id="434800at2"/>
<name>B0C635_ACAM1</name>
<dbReference type="PRINTS" id="PR00320">
    <property type="entry name" value="GPROTEINBRPT"/>
</dbReference>
<dbReference type="HOGENOM" id="CLU_005071_2_0_3"/>
<feature type="repeat" description="WD" evidence="3">
    <location>
        <begin position="875"/>
        <end position="916"/>
    </location>
</feature>
<dbReference type="Pfam" id="PF00931">
    <property type="entry name" value="NB-ARC"/>
    <property type="match status" value="1"/>
</dbReference>
<evidence type="ECO:0000256" key="1">
    <source>
        <dbReference type="ARBA" id="ARBA00022574"/>
    </source>
</evidence>
<dbReference type="CDD" id="cd00200">
    <property type="entry name" value="WD40"/>
    <property type="match status" value="2"/>
</dbReference>
<feature type="repeat" description="WD" evidence="3">
    <location>
        <begin position="788"/>
        <end position="829"/>
    </location>
</feature>
<dbReference type="InterPro" id="IPR036322">
    <property type="entry name" value="WD40_repeat_dom_sf"/>
</dbReference>
<feature type="repeat" description="WD" evidence="3">
    <location>
        <begin position="830"/>
        <end position="871"/>
    </location>
</feature>
<feature type="repeat" description="WD" evidence="3">
    <location>
        <begin position="960"/>
        <end position="1007"/>
    </location>
</feature>
<dbReference type="AlphaFoldDB" id="B0C635"/>
<dbReference type="KEGG" id="amr:AM1_6220"/>
<dbReference type="GO" id="GO:0043531">
    <property type="term" value="F:ADP binding"/>
    <property type="evidence" value="ECO:0007669"/>
    <property type="project" value="InterPro"/>
</dbReference>
<dbReference type="SMART" id="SM00320">
    <property type="entry name" value="WD40"/>
    <property type="match status" value="14"/>
</dbReference>
<dbReference type="PROSITE" id="PS50082">
    <property type="entry name" value="WD_REPEATS_2"/>
    <property type="match status" value="14"/>
</dbReference>
<feature type="repeat" description="WD" evidence="3">
    <location>
        <begin position="746"/>
        <end position="787"/>
    </location>
</feature>
<dbReference type="Gene3D" id="2.130.10.10">
    <property type="entry name" value="YVTN repeat-like/Quinoprotein amine dehydrogenase"/>
    <property type="match status" value="7"/>
</dbReference>
<dbReference type="SUPFAM" id="SSF50978">
    <property type="entry name" value="WD40 repeat-like"/>
    <property type="match status" value="2"/>
</dbReference>
<dbReference type="EMBL" id="CP000828">
    <property type="protein sequence ID" value="ABW31152.1"/>
    <property type="molecule type" value="Genomic_DNA"/>
</dbReference>
<sequence>MTNPQKPSKRRRGVILTAAGWQRLQTAQQQSELTHNGGNPYTVEDLNELTHLSRNTLSKVRLRKKPVDRHTLEAYFTTFGLNLTPKDYNRTALERAEAPEQFETEPVPPPSNHQDWGEAIDVSIFYGRTTELAALKQWVVIDRYRLISIFGMGGIGKTALSVKLAQLVQRDFDYVIWRSLRNAPTMESLLGELVPFLSRHQTTEPTIGKLLQCFKQSRCLAILDNVETILQSNRNAGYFRPNYEPYGDLLRVIGETDHQSCLLLTSREKPVEMAKFIGSEEAVRTLSLSGSLETSLALIETQELIGTQDHKQQLCEACGCSPLALKITASSIHELFDGNIAQFLFEKTIVFNGVRRLLNQQFERLSSQERSIMYWLAINREWTSISELDDDLIPKIPRSHLLESLESLCWRSLIEKRSGKYTLQPVVMEYIIGQLVERVCQELIEWEIDISLSSSEPNFLTKTSLFHVHALLKTNATDYIRESQKRLILQPIAEQIQQTFSTPASLEKHIKAILASLRSKSPKVGAYSSGNLLNLCGLLNLNLANYNFSGLDIRQAYLPGIDLPRVNFSNAHITSSIFAEPLGDMLCVAFSPNGQMIATGDSNGFLSVWQANTGQRLLTCQGHAGWVMSVDFSPDGTLLASSSNDQDIRLWDAHTGQCLKILQGHTNLVWSVRFNPDGKHLASGCHDQTIKVWNVSSGECCHTLRAHASGVFDVVFCMGGKTLASSSMDCTVKLWDWANGSTLKTLEGHTDAVLSLAYNTLDQILVSGGRDKTIRLWNIETGDCLQILQGHIHWIWGVSVSPDGQTVASSSSDCSIKLWDVITGQCLQTLLGHTSGLYGIAFSPDGQRLTSGSSDQTVKFWDISTGKVLRTVQGHTRQIHQVRSLALNVDGHTLASSSDRQIIRFWDLQTGNCSQTLQGHTGWIFGIDQSPDGQWLASAGGEDQTIKIWDVKTGQCVQNLQGHLAWVFDVAFNPASPSESNKTLLASGSQDQTIKLWDLDRGECLKTLYGHSQTVWTVAFNPQGTLLASGGQDHTVKVWNIPTGSLLTTLLGHTNEVLSVTFNPQGTILASGSQDQSIKLWDVEREQALKTISQQEMGHIWTLAFSPDGHLLASGSVDHMIRLWDIHTGENVQTLKGHTNWVLSVCFNTQGTVLISGSADATIKLWDLHTGDCLETLRPDRPYEGMNITGVTGLTEAQKSTLQNLGAMSNDS</sequence>
<keyword evidence="2" id="KW-0677">Repeat</keyword>
<accession>B0C635</accession>
<dbReference type="Gene3D" id="3.40.50.300">
    <property type="entry name" value="P-loop containing nucleotide triphosphate hydrolases"/>
    <property type="match status" value="1"/>
</dbReference>
<keyword evidence="6" id="KW-1185">Reference proteome</keyword>
<dbReference type="InterPro" id="IPR002182">
    <property type="entry name" value="NB-ARC"/>
</dbReference>
<dbReference type="InterPro" id="IPR001680">
    <property type="entry name" value="WD40_rpt"/>
</dbReference>
<dbReference type="PROSITE" id="PS00678">
    <property type="entry name" value="WD_REPEATS_1"/>
    <property type="match status" value="11"/>
</dbReference>
<dbReference type="InterPro" id="IPR015943">
    <property type="entry name" value="WD40/YVTN_repeat-like_dom_sf"/>
</dbReference>
<evidence type="ECO:0000313" key="5">
    <source>
        <dbReference type="EMBL" id="ABW31152.1"/>
    </source>
</evidence>
<dbReference type="Pfam" id="PF00400">
    <property type="entry name" value="WD40"/>
    <property type="match status" value="14"/>
</dbReference>
<feature type="repeat" description="WD" evidence="3">
    <location>
        <begin position="1093"/>
        <end position="1134"/>
    </location>
</feature>
<dbReference type="SUPFAM" id="SSF141571">
    <property type="entry name" value="Pentapeptide repeat-like"/>
    <property type="match status" value="1"/>
</dbReference>
<dbReference type="InterPro" id="IPR020472">
    <property type="entry name" value="WD40_PAC1"/>
</dbReference>
<dbReference type="PRINTS" id="PR00364">
    <property type="entry name" value="DISEASERSIST"/>
</dbReference>
<dbReference type="InterPro" id="IPR019775">
    <property type="entry name" value="WD40_repeat_CS"/>
</dbReference>
<feature type="repeat" description="WD" evidence="3">
    <location>
        <begin position="620"/>
        <end position="661"/>
    </location>
</feature>
<feature type="repeat" description="WD" evidence="3">
    <location>
        <begin position="1050"/>
        <end position="1091"/>
    </location>
</feature>
<dbReference type="PANTHER" id="PTHR22847:SF637">
    <property type="entry name" value="WD REPEAT DOMAIN 5B"/>
    <property type="match status" value="1"/>
</dbReference>
<feature type="repeat" description="WD" evidence="3">
    <location>
        <begin position="1008"/>
        <end position="1049"/>
    </location>
</feature>